<name>A0A0K6HSA9_9BURK</name>
<feature type="transmembrane region" description="Helical" evidence="8">
    <location>
        <begin position="100"/>
        <end position="124"/>
    </location>
</feature>
<dbReference type="GO" id="GO:0055085">
    <property type="term" value="P:transmembrane transport"/>
    <property type="evidence" value="ECO:0007669"/>
    <property type="project" value="InterPro"/>
</dbReference>
<dbReference type="CDD" id="cd06261">
    <property type="entry name" value="TM_PBP2"/>
    <property type="match status" value="1"/>
</dbReference>
<reference evidence="11" key="1">
    <citation type="submission" date="2015-08" db="EMBL/GenBank/DDBJ databases">
        <authorList>
            <person name="Varghese N."/>
        </authorList>
    </citation>
    <scope>NUCLEOTIDE SEQUENCE [LARGE SCALE GENOMIC DNA]</scope>
    <source>
        <strain evidence="11">DSM 18181</strain>
    </source>
</reference>
<gene>
    <name evidence="10" type="ORF">Ga0061069_101354</name>
</gene>
<evidence type="ECO:0000256" key="6">
    <source>
        <dbReference type="ARBA" id="ARBA00022989"/>
    </source>
</evidence>
<dbReference type="Proteomes" id="UP000183649">
    <property type="component" value="Unassembled WGS sequence"/>
</dbReference>
<evidence type="ECO:0000256" key="1">
    <source>
        <dbReference type="ARBA" id="ARBA00004651"/>
    </source>
</evidence>
<accession>A0A0K6HSA9</accession>
<feature type="transmembrane region" description="Helical" evidence="8">
    <location>
        <begin position="136"/>
        <end position="158"/>
    </location>
</feature>
<comment type="similarity">
    <text evidence="2">Belongs to the binding-protein-dependent transport system permease family. CysTW subfamily.</text>
</comment>
<dbReference type="GO" id="GO:0005886">
    <property type="term" value="C:plasma membrane"/>
    <property type="evidence" value="ECO:0007669"/>
    <property type="project" value="UniProtKB-SubCell"/>
</dbReference>
<evidence type="ECO:0000256" key="7">
    <source>
        <dbReference type="ARBA" id="ARBA00023136"/>
    </source>
</evidence>
<protein>
    <submittedName>
        <fullName evidence="10">ABC-type spermidine/putrescine transport system, permease component II</fullName>
    </submittedName>
</protein>
<organism evidence="10 11">
    <name type="scientific">Thiomonas bhubaneswarensis</name>
    <dbReference type="NCBI Taxonomy" id="339866"/>
    <lineage>
        <taxon>Bacteria</taxon>
        <taxon>Pseudomonadati</taxon>
        <taxon>Pseudomonadota</taxon>
        <taxon>Betaproteobacteria</taxon>
        <taxon>Burkholderiales</taxon>
        <taxon>Thiomonas</taxon>
    </lineage>
</organism>
<evidence type="ECO:0000313" key="10">
    <source>
        <dbReference type="EMBL" id="CUA93774.1"/>
    </source>
</evidence>
<evidence type="ECO:0000313" key="11">
    <source>
        <dbReference type="Proteomes" id="UP000183649"/>
    </source>
</evidence>
<keyword evidence="4" id="KW-1003">Cell membrane</keyword>
<dbReference type="InterPro" id="IPR035906">
    <property type="entry name" value="MetI-like_sf"/>
</dbReference>
<evidence type="ECO:0000256" key="2">
    <source>
        <dbReference type="ARBA" id="ARBA00007069"/>
    </source>
</evidence>
<feature type="transmembrane region" description="Helical" evidence="8">
    <location>
        <begin position="67"/>
        <end position="88"/>
    </location>
</feature>
<evidence type="ECO:0000256" key="8">
    <source>
        <dbReference type="RuleBase" id="RU363032"/>
    </source>
</evidence>
<feature type="transmembrane region" description="Helical" evidence="8">
    <location>
        <begin position="12"/>
        <end position="31"/>
    </location>
</feature>
<evidence type="ECO:0000256" key="4">
    <source>
        <dbReference type="ARBA" id="ARBA00022475"/>
    </source>
</evidence>
<keyword evidence="11" id="KW-1185">Reference proteome</keyword>
<dbReference type="InterPro" id="IPR051789">
    <property type="entry name" value="Bact_Polyamine_Transport"/>
</dbReference>
<keyword evidence="6 8" id="KW-1133">Transmembrane helix</keyword>
<feature type="domain" description="ABC transmembrane type-1" evidence="9">
    <location>
        <begin position="61"/>
        <end position="258"/>
    </location>
</feature>
<evidence type="ECO:0000256" key="3">
    <source>
        <dbReference type="ARBA" id="ARBA00022448"/>
    </source>
</evidence>
<keyword evidence="7 8" id="KW-0472">Membrane</keyword>
<dbReference type="PROSITE" id="PS50928">
    <property type="entry name" value="ABC_TM1"/>
    <property type="match status" value="1"/>
</dbReference>
<dbReference type="PANTHER" id="PTHR43848:SF2">
    <property type="entry name" value="PUTRESCINE TRANSPORT SYSTEM PERMEASE PROTEIN POTI"/>
    <property type="match status" value="1"/>
</dbReference>
<dbReference type="EMBL" id="CYHF01000001">
    <property type="protein sequence ID" value="CUA93774.1"/>
    <property type="molecule type" value="Genomic_DNA"/>
</dbReference>
<dbReference type="InterPro" id="IPR000515">
    <property type="entry name" value="MetI-like"/>
</dbReference>
<comment type="subcellular location">
    <subcellularLocation>
        <location evidence="1 8">Cell membrane</location>
        <topology evidence="1 8">Multi-pass membrane protein</topology>
    </subcellularLocation>
</comment>
<dbReference type="Pfam" id="PF00528">
    <property type="entry name" value="BPD_transp_1"/>
    <property type="match status" value="1"/>
</dbReference>
<dbReference type="SUPFAM" id="SSF161098">
    <property type="entry name" value="MetI-like"/>
    <property type="match status" value="1"/>
</dbReference>
<dbReference type="Gene3D" id="1.10.3720.10">
    <property type="entry name" value="MetI-like"/>
    <property type="match status" value="1"/>
</dbReference>
<feature type="transmembrane region" description="Helical" evidence="8">
    <location>
        <begin position="179"/>
        <end position="199"/>
    </location>
</feature>
<keyword evidence="3 8" id="KW-0813">Transport</keyword>
<keyword evidence="5 8" id="KW-0812">Transmembrane</keyword>
<feature type="transmembrane region" description="Helical" evidence="8">
    <location>
        <begin position="237"/>
        <end position="260"/>
    </location>
</feature>
<dbReference type="OrthoDB" id="9782004at2"/>
<dbReference type="RefSeq" id="WP_055449290.1">
    <property type="nucleotide sequence ID" value="NZ_CYHF01000001.1"/>
</dbReference>
<sequence length="296" mass="32395">MKKNAVLPLTWMILVYLFLYLPIVVLVVYSFNDSRMVTIWGGWTLKWYGAVVHDQEVISGLILSLKVALATATTSVLLGTLAAFALVRYRHFAGKGLLNFMINIPLVMPTVVIALALLLFFVTVQKALGFPQKGFFTIYIGHTVMAISYAAVVIQSRLKEMDRSIEEAAMDLGARPFQVFMLVTLPSISQALISAWLLAFSLSLDEVVISAFLSGPGSTTLPVVIFSRARLGLSPTINVVGAITVYLVIIAVAVSSLLMARRERLRAKQAAQALRLDAEPQQPKEFGVGFMTAEGR</sequence>
<proteinExistence type="inferred from homology"/>
<dbReference type="AlphaFoldDB" id="A0A0K6HSA9"/>
<dbReference type="STRING" id="339866.GCA_001418255_00352"/>
<evidence type="ECO:0000256" key="5">
    <source>
        <dbReference type="ARBA" id="ARBA00022692"/>
    </source>
</evidence>
<evidence type="ECO:0000259" key="9">
    <source>
        <dbReference type="PROSITE" id="PS50928"/>
    </source>
</evidence>
<dbReference type="PANTHER" id="PTHR43848">
    <property type="entry name" value="PUTRESCINE TRANSPORT SYSTEM PERMEASE PROTEIN POTI"/>
    <property type="match status" value="1"/>
</dbReference>